<dbReference type="InterPro" id="IPR047687">
    <property type="entry name" value="OMA_tautomer-like"/>
</dbReference>
<dbReference type="EMBL" id="JBHTGP010000013">
    <property type="protein sequence ID" value="MFD0688182.1"/>
    <property type="molecule type" value="Genomic_DNA"/>
</dbReference>
<name>A0ABW2XQP1_9ACTN</name>
<comment type="similarity">
    <text evidence="1">Belongs to the PrpF family.</text>
</comment>
<dbReference type="SUPFAM" id="SSF54506">
    <property type="entry name" value="Diaminopimelate epimerase-like"/>
    <property type="match status" value="2"/>
</dbReference>
<gene>
    <name evidence="3" type="ORF">ACFQZM_27065</name>
</gene>
<sequence>MTGTANSPDPGGLRCMLMRGGTSKGAYFLAEDLPSDPAERDDLLLRVMGTPDPRQIDGIGGAHPLTSKVAVVSRADGPDAGIDYLFLQLGVEEATVSDRQNCGNLLAGIGPFAVERGLVEADPERTSVRIRMVNTDSLATATFATPSGRVRYDGDTAISGVPGTAAPIVLDFAGTEGSATGALLPTGRVRDEIDGITVTCVDNGMPVVVAAASDLGRTGYETPAELAADGALRERIQSLRLQAGELMGLGDVSGSSVPKTTLVAPPRDGGTICTRTFIPLRVHDSIGVLGAVTVATALLVDGAVGADLAAPAGRGDGPMGIEHPTGRLDVGVELDTAADPPRVLRSSIVRTARKLFDGTVFPRPGGHHGTQA</sequence>
<evidence type="ECO:0000256" key="1">
    <source>
        <dbReference type="ARBA" id="ARBA00007673"/>
    </source>
</evidence>
<dbReference type="Pfam" id="PF04303">
    <property type="entry name" value="PrpF"/>
    <property type="match status" value="1"/>
</dbReference>
<dbReference type="PANTHER" id="PTHR43709">
    <property type="entry name" value="ACONITATE ISOMERASE-RELATED"/>
    <property type="match status" value="1"/>
</dbReference>
<dbReference type="NCBIfam" id="NF033377">
    <property type="entry name" value="OMA_tautomer"/>
    <property type="match status" value="1"/>
</dbReference>
<comment type="caution">
    <text evidence="3">The sequence shown here is derived from an EMBL/GenBank/DDBJ whole genome shotgun (WGS) entry which is preliminary data.</text>
</comment>
<evidence type="ECO:0000256" key="2">
    <source>
        <dbReference type="ARBA" id="ARBA00023235"/>
    </source>
</evidence>
<dbReference type="EC" id="5.3.2.8" evidence="3"/>
<keyword evidence="2 3" id="KW-0413">Isomerase</keyword>
<accession>A0ABW2XQP1</accession>
<dbReference type="PANTHER" id="PTHR43709:SF3">
    <property type="entry name" value="ISOMERASE YBHH-RELATED"/>
    <property type="match status" value="1"/>
</dbReference>
<keyword evidence="4" id="KW-1185">Reference proteome</keyword>
<dbReference type="Proteomes" id="UP001597063">
    <property type="component" value="Unassembled WGS sequence"/>
</dbReference>
<evidence type="ECO:0000313" key="3">
    <source>
        <dbReference type="EMBL" id="MFD0688182.1"/>
    </source>
</evidence>
<organism evidence="3 4">
    <name type="scientific">Actinomadura fibrosa</name>
    <dbReference type="NCBI Taxonomy" id="111802"/>
    <lineage>
        <taxon>Bacteria</taxon>
        <taxon>Bacillati</taxon>
        <taxon>Actinomycetota</taxon>
        <taxon>Actinomycetes</taxon>
        <taxon>Streptosporangiales</taxon>
        <taxon>Thermomonosporaceae</taxon>
        <taxon>Actinomadura</taxon>
    </lineage>
</organism>
<reference evidence="4" key="1">
    <citation type="journal article" date="2019" name="Int. J. Syst. Evol. Microbiol.">
        <title>The Global Catalogue of Microorganisms (GCM) 10K type strain sequencing project: providing services to taxonomists for standard genome sequencing and annotation.</title>
        <authorList>
            <consortium name="The Broad Institute Genomics Platform"/>
            <consortium name="The Broad Institute Genome Sequencing Center for Infectious Disease"/>
            <person name="Wu L."/>
            <person name="Ma J."/>
        </authorList>
    </citation>
    <scope>NUCLEOTIDE SEQUENCE [LARGE SCALE GENOMIC DNA]</scope>
    <source>
        <strain evidence="4">JCM 9371</strain>
    </source>
</reference>
<evidence type="ECO:0000313" key="4">
    <source>
        <dbReference type="Proteomes" id="UP001597063"/>
    </source>
</evidence>
<dbReference type="GO" id="GO:0016853">
    <property type="term" value="F:isomerase activity"/>
    <property type="evidence" value="ECO:0007669"/>
    <property type="project" value="UniProtKB-KW"/>
</dbReference>
<dbReference type="InterPro" id="IPR007400">
    <property type="entry name" value="PrpF-like"/>
</dbReference>
<proteinExistence type="inferred from homology"/>
<dbReference type="Gene3D" id="3.10.310.10">
    <property type="entry name" value="Diaminopimelate Epimerase, Chain A, domain 1"/>
    <property type="match status" value="2"/>
</dbReference>
<protein>
    <submittedName>
        <fullName evidence="3">4-oxalomesaconate tautomerase</fullName>
        <ecNumber evidence="3">5.3.2.8</ecNumber>
    </submittedName>
</protein>